<sequence length="325" mass="35686">MLPEITGPVDLCDARGRLNRAAVGWTRTPLHRPNLRGWGRTKRWEYWGLVTGSHVVGLTVSSLDYAGVEAVYVLDRATGVETVHEATVPLARGVELAPRSGVGSTHVSAGGLRIELDEVDGGTRLRASAPGVELDALAARPVGHESLGVVVPWSDRLFQYTVKDVARPLTGSLTVAGTAYDASGWAVLDHGRGRWPYSLTWNWAAGSGSVDGEVRGLQLGGKWTEDTGSTENALLLGTRLHKLHDEVRWDYDRTDWLRPWRIHGDRLDVTFTPFHERVARTNLLVVASETHQCFGQFTGWGIDDAGERVSLDGLVGWAEEARNRW</sequence>
<proteinExistence type="predicted"/>
<dbReference type="PANTHER" id="PTHR35868">
    <property type="entry name" value="DUF2804 DOMAIN-CONTAINING PROTEIN-RELATED"/>
    <property type="match status" value="1"/>
</dbReference>
<dbReference type="EMBL" id="RJSF01000044">
    <property type="protein sequence ID" value="RNM12459.1"/>
    <property type="molecule type" value="Genomic_DNA"/>
</dbReference>
<dbReference type="AlphaFoldDB" id="A0A3N0GJ46"/>
<evidence type="ECO:0000313" key="2">
    <source>
        <dbReference type="Proteomes" id="UP000279994"/>
    </source>
</evidence>
<protein>
    <submittedName>
        <fullName evidence="1">DUF2804 domain-containing protein</fullName>
    </submittedName>
</protein>
<keyword evidence="2" id="KW-1185">Reference proteome</keyword>
<dbReference type="OrthoDB" id="9762066at2"/>
<organism evidence="1 2">
    <name type="scientific">Nocardioides pocheonensis</name>
    <dbReference type="NCBI Taxonomy" id="661485"/>
    <lineage>
        <taxon>Bacteria</taxon>
        <taxon>Bacillati</taxon>
        <taxon>Actinomycetota</taxon>
        <taxon>Actinomycetes</taxon>
        <taxon>Propionibacteriales</taxon>
        <taxon>Nocardioidaceae</taxon>
        <taxon>Nocardioides</taxon>
    </lineage>
</organism>
<comment type="caution">
    <text evidence="1">The sequence shown here is derived from an EMBL/GenBank/DDBJ whole genome shotgun (WGS) entry which is preliminary data.</text>
</comment>
<dbReference type="RefSeq" id="WP_123224223.1">
    <property type="nucleotide sequence ID" value="NZ_RJSF01000044.1"/>
</dbReference>
<reference evidence="1 2" key="1">
    <citation type="submission" date="2018-11" db="EMBL/GenBank/DDBJ databases">
        <authorList>
            <person name="Li F."/>
        </authorList>
    </citation>
    <scope>NUCLEOTIDE SEQUENCE [LARGE SCALE GENOMIC DNA]</scope>
    <source>
        <strain evidence="1 2">Gsoil 818</strain>
    </source>
</reference>
<name>A0A3N0GJ46_9ACTN</name>
<gene>
    <name evidence="1" type="ORF">EFL26_17620</name>
</gene>
<dbReference type="PANTHER" id="PTHR35868:SF3">
    <property type="entry name" value="DUF2804 DOMAIN-CONTAINING PROTEIN"/>
    <property type="match status" value="1"/>
</dbReference>
<accession>A0A3N0GJ46</accession>
<dbReference type="Pfam" id="PF10974">
    <property type="entry name" value="DUF2804"/>
    <property type="match status" value="1"/>
</dbReference>
<evidence type="ECO:0000313" key="1">
    <source>
        <dbReference type="EMBL" id="RNM12459.1"/>
    </source>
</evidence>
<dbReference type="InterPro" id="IPR021243">
    <property type="entry name" value="DUF2804"/>
</dbReference>
<dbReference type="Proteomes" id="UP000279994">
    <property type="component" value="Unassembled WGS sequence"/>
</dbReference>